<dbReference type="SUPFAM" id="SSF54637">
    <property type="entry name" value="Thioesterase/thiol ester dehydrase-isomerase"/>
    <property type="match status" value="1"/>
</dbReference>
<dbReference type="PANTHER" id="PTHR21660:SF9">
    <property type="entry name" value="THIOESTERASE DOMAIN-CONTAINING PROTEIN"/>
    <property type="match status" value="1"/>
</dbReference>
<dbReference type="OMA" id="EFASEWK"/>
<dbReference type="InterPro" id="IPR039298">
    <property type="entry name" value="ACOT13"/>
</dbReference>
<sequence length="210" mass="23147">MTEGGAQISPWASASFTCAMSNSKADQQKAMAAVRALFEKYDLLEARRPQGHSDFDRQVMESLKLVDASLDGSVTFELDMTPNFSNLNDVMHGGAAGVIFDMATTAALCPLARPRSWEFMAGVSRSLNISYLKAVPIGIKVRLNSKVMSVGKQMAMVRGEMTSLDGKTTYCTVEHHKVNAQVLPHHQSVETQWDEEFASEWKAKEVQSKL</sequence>
<dbReference type="CDD" id="cd03443">
    <property type="entry name" value="PaaI_thioesterase"/>
    <property type="match status" value="1"/>
</dbReference>
<dbReference type="OrthoDB" id="2831072at2759"/>
<dbReference type="InterPro" id="IPR029069">
    <property type="entry name" value="HotDog_dom_sf"/>
</dbReference>
<dbReference type="STRING" id="426418.B2VVJ6"/>
<dbReference type="KEGG" id="ptrr:6339647"/>
<dbReference type="AlphaFoldDB" id="B2VVJ6"/>
<dbReference type="InParanoid" id="B2VVJ6"/>
<evidence type="ECO:0000256" key="1">
    <source>
        <dbReference type="ARBA" id="ARBA00008324"/>
    </source>
</evidence>
<dbReference type="HOGENOM" id="CLU_089876_1_0_1"/>
<dbReference type="EMBL" id="DS231615">
    <property type="protein sequence ID" value="EDU40646.1"/>
    <property type="molecule type" value="Genomic_DNA"/>
</dbReference>
<dbReference type="Pfam" id="PF03061">
    <property type="entry name" value="4HBT"/>
    <property type="match status" value="1"/>
</dbReference>
<dbReference type="eggNOG" id="ENOG502S5KJ">
    <property type="taxonomic scope" value="Eukaryota"/>
</dbReference>
<organism evidence="3 4">
    <name type="scientific">Pyrenophora tritici-repentis (strain Pt-1C-BFP)</name>
    <name type="common">Wheat tan spot fungus</name>
    <name type="synonym">Drechslera tritici-repentis</name>
    <dbReference type="NCBI Taxonomy" id="426418"/>
    <lineage>
        <taxon>Eukaryota</taxon>
        <taxon>Fungi</taxon>
        <taxon>Dikarya</taxon>
        <taxon>Ascomycota</taxon>
        <taxon>Pezizomycotina</taxon>
        <taxon>Dothideomycetes</taxon>
        <taxon>Pleosporomycetidae</taxon>
        <taxon>Pleosporales</taxon>
        <taxon>Pleosporineae</taxon>
        <taxon>Pleosporaceae</taxon>
        <taxon>Pyrenophora</taxon>
    </lineage>
</organism>
<dbReference type="GeneID" id="6339647"/>
<evidence type="ECO:0000313" key="3">
    <source>
        <dbReference type="EMBL" id="EDU40646.1"/>
    </source>
</evidence>
<evidence type="ECO:0000313" key="4">
    <source>
        <dbReference type="Proteomes" id="UP000001471"/>
    </source>
</evidence>
<dbReference type="InterPro" id="IPR006683">
    <property type="entry name" value="Thioestr_dom"/>
</dbReference>
<dbReference type="GO" id="GO:0047617">
    <property type="term" value="F:fatty acyl-CoA hydrolase activity"/>
    <property type="evidence" value="ECO:0007669"/>
    <property type="project" value="InterPro"/>
</dbReference>
<dbReference type="PANTHER" id="PTHR21660">
    <property type="entry name" value="THIOESTERASE SUPERFAMILY MEMBER-RELATED"/>
    <property type="match status" value="1"/>
</dbReference>
<dbReference type="Proteomes" id="UP000001471">
    <property type="component" value="Unassembled WGS sequence"/>
</dbReference>
<dbReference type="Gene3D" id="3.10.129.10">
    <property type="entry name" value="Hotdog Thioesterase"/>
    <property type="match status" value="1"/>
</dbReference>
<name>B2VVJ6_PYRTR</name>
<evidence type="ECO:0000259" key="2">
    <source>
        <dbReference type="Pfam" id="PF03061"/>
    </source>
</evidence>
<dbReference type="RefSeq" id="XP_001931541.2">
    <property type="nucleotide sequence ID" value="XM_001931506.2"/>
</dbReference>
<comment type="similarity">
    <text evidence="1">Belongs to the thioesterase PaaI family.</text>
</comment>
<feature type="domain" description="Thioesterase" evidence="2">
    <location>
        <begin position="90"/>
        <end position="168"/>
    </location>
</feature>
<protein>
    <recommendedName>
        <fullName evidence="2">Thioesterase domain-containing protein</fullName>
    </recommendedName>
</protein>
<proteinExistence type="inferred from homology"/>
<gene>
    <name evidence="3" type="ORF">PTRG_01208</name>
</gene>
<reference evidence="4" key="1">
    <citation type="journal article" date="2013" name="G3 (Bethesda)">
        <title>Comparative genomics of a plant-pathogenic fungus, Pyrenophora tritici-repentis, reveals transduplication and the impact of repeat elements on pathogenicity and population divergence.</title>
        <authorList>
            <person name="Manning V.A."/>
            <person name="Pandelova I."/>
            <person name="Dhillon B."/>
            <person name="Wilhelm L.J."/>
            <person name="Goodwin S.B."/>
            <person name="Berlin A.M."/>
            <person name="Figueroa M."/>
            <person name="Freitag M."/>
            <person name="Hane J.K."/>
            <person name="Henrissat B."/>
            <person name="Holman W.H."/>
            <person name="Kodira C.D."/>
            <person name="Martin J."/>
            <person name="Oliver R.P."/>
            <person name="Robbertse B."/>
            <person name="Schackwitz W."/>
            <person name="Schwartz D.C."/>
            <person name="Spatafora J.W."/>
            <person name="Turgeon B.G."/>
            <person name="Yandava C."/>
            <person name="Young S."/>
            <person name="Zhou S."/>
            <person name="Zeng Q."/>
            <person name="Grigoriev I.V."/>
            <person name="Ma L.-J."/>
            <person name="Ciuffetti L.M."/>
        </authorList>
    </citation>
    <scope>NUCLEOTIDE SEQUENCE [LARGE SCALE GENOMIC DNA]</scope>
    <source>
        <strain evidence="4">Pt-1C-BFP</strain>
    </source>
</reference>
<accession>B2VVJ6</accession>